<dbReference type="Proteomes" id="UP001499854">
    <property type="component" value="Unassembled WGS sequence"/>
</dbReference>
<accession>A0ABP5EN55</accession>
<dbReference type="EMBL" id="BAAAQM010000074">
    <property type="protein sequence ID" value="GAA2002504.1"/>
    <property type="molecule type" value="Genomic_DNA"/>
</dbReference>
<dbReference type="PIRSF" id="PIRSF006221">
    <property type="entry name" value="Ketosamine-3-kinase"/>
    <property type="match status" value="1"/>
</dbReference>
<proteinExistence type="inferred from homology"/>
<evidence type="ECO:0000256" key="1">
    <source>
        <dbReference type="PIRNR" id="PIRNR006221"/>
    </source>
</evidence>
<evidence type="ECO:0000313" key="2">
    <source>
        <dbReference type="EMBL" id="GAA2002504.1"/>
    </source>
</evidence>
<name>A0ABP5EN55_9ACTN</name>
<reference evidence="3" key="1">
    <citation type="journal article" date="2019" name="Int. J. Syst. Evol. Microbiol.">
        <title>The Global Catalogue of Microorganisms (GCM) 10K type strain sequencing project: providing services to taxonomists for standard genome sequencing and annotation.</title>
        <authorList>
            <consortium name="The Broad Institute Genomics Platform"/>
            <consortium name="The Broad Institute Genome Sequencing Center for Infectious Disease"/>
            <person name="Wu L."/>
            <person name="Ma J."/>
        </authorList>
    </citation>
    <scope>NUCLEOTIDE SEQUENCE [LARGE SCALE GENOMIC DNA]</scope>
    <source>
        <strain evidence="3">JCM 16013</strain>
    </source>
</reference>
<comment type="similarity">
    <text evidence="1">Belongs to the fructosamine kinase family.</text>
</comment>
<keyword evidence="1 2" id="KW-0418">Kinase</keyword>
<comment type="caution">
    <text evidence="2">The sequence shown here is derived from an EMBL/GenBank/DDBJ whole genome shotgun (WGS) entry which is preliminary data.</text>
</comment>
<dbReference type="InterPro" id="IPR016477">
    <property type="entry name" value="Fructo-/Ketosamine-3-kinase"/>
</dbReference>
<evidence type="ECO:0000313" key="3">
    <source>
        <dbReference type="Proteomes" id="UP001499854"/>
    </source>
</evidence>
<dbReference type="SUPFAM" id="SSF56112">
    <property type="entry name" value="Protein kinase-like (PK-like)"/>
    <property type="match status" value="1"/>
</dbReference>
<dbReference type="Gene3D" id="3.90.1200.10">
    <property type="match status" value="1"/>
</dbReference>
<dbReference type="Pfam" id="PF03881">
    <property type="entry name" value="Fructosamin_kin"/>
    <property type="match status" value="1"/>
</dbReference>
<organism evidence="2 3">
    <name type="scientific">Catenulispora subtropica</name>
    <dbReference type="NCBI Taxonomy" id="450798"/>
    <lineage>
        <taxon>Bacteria</taxon>
        <taxon>Bacillati</taxon>
        <taxon>Actinomycetota</taxon>
        <taxon>Actinomycetes</taxon>
        <taxon>Catenulisporales</taxon>
        <taxon>Catenulisporaceae</taxon>
        <taxon>Catenulispora</taxon>
    </lineage>
</organism>
<protein>
    <submittedName>
        <fullName evidence="2">Fructosamine kinase family protein</fullName>
    </submittedName>
</protein>
<dbReference type="PANTHER" id="PTHR12149:SF8">
    <property type="entry name" value="PROTEIN-RIBULOSAMINE 3-KINASE"/>
    <property type="match status" value="1"/>
</dbReference>
<keyword evidence="1" id="KW-0808">Transferase</keyword>
<gene>
    <name evidence="2" type="ORF">GCM10009838_80550</name>
</gene>
<sequence>MAVQTVDHEDDWAPSLLPPGGVVLRMEPLTGGMANAAWRVTLDDGRTVVIKGGRNNPDGFFDHEVESLRALRDIGGLPTPEIIHVGPRSLVMTALNPEIPDSPRFWEAAAHAVAALHDHTSSRYGWHRDGTLGRLVQENAWDDDGHRFFAERRVLRYLGEPNVEEAFEAADRAAVEALCGRLPELVPAAPAALTHGDLWRSNIIAGLDDSPVFIDPAVSYTWPEVDVSMLFCTGGVPDVFFEAYYELRPSVGDWRERMDLLNLRELLCVVAHFGAVGDYVPRIRAIVKRFS</sequence>
<dbReference type="InterPro" id="IPR011009">
    <property type="entry name" value="Kinase-like_dom_sf"/>
</dbReference>
<dbReference type="Gene3D" id="3.30.200.20">
    <property type="entry name" value="Phosphorylase Kinase, domain 1"/>
    <property type="match status" value="1"/>
</dbReference>
<dbReference type="GO" id="GO:0016301">
    <property type="term" value="F:kinase activity"/>
    <property type="evidence" value="ECO:0007669"/>
    <property type="project" value="UniProtKB-KW"/>
</dbReference>
<dbReference type="PANTHER" id="PTHR12149">
    <property type="entry name" value="FRUCTOSAMINE 3 KINASE-RELATED PROTEIN"/>
    <property type="match status" value="1"/>
</dbReference>
<keyword evidence="3" id="KW-1185">Reference proteome</keyword>